<keyword evidence="2" id="KW-0808">Transferase</keyword>
<dbReference type="GO" id="GO:0032259">
    <property type="term" value="P:methylation"/>
    <property type="evidence" value="ECO:0007669"/>
    <property type="project" value="UniProtKB-KW"/>
</dbReference>
<dbReference type="AlphaFoldDB" id="A0A109W369"/>
<protein>
    <submittedName>
        <fullName evidence="4">MFS transporter</fullName>
    </submittedName>
</protein>
<dbReference type="Gene3D" id="3.40.50.150">
    <property type="entry name" value="Vaccinia Virus protein VP39"/>
    <property type="match status" value="1"/>
</dbReference>
<dbReference type="InterPro" id="IPR029063">
    <property type="entry name" value="SAM-dependent_MTases_sf"/>
</dbReference>
<dbReference type="SUPFAM" id="SSF53335">
    <property type="entry name" value="S-adenosyl-L-methionine-dependent methyltransferases"/>
    <property type="match status" value="1"/>
</dbReference>
<evidence type="ECO:0000256" key="2">
    <source>
        <dbReference type="ARBA" id="ARBA00022679"/>
    </source>
</evidence>
<dbReference type="KEGG" id="ard:AXF14_12610"/>
<evidence type="ECO:0000313" key="5">
    <source>
        <dbReference type="Proteomes" id="UP000065220"/>
    </source>
</evidence>
<accession>A0A109W369</accession>
<reference evidence="5" key="1">
    <citation type="submission" date="2016-02" db="EMBL/GenBank/DDBJ databases">
        <authorList>
            <person name="Holder M.E."/>
            <person name="Ajami N.J."/>
            <person name="Petrosino J.F."/>
        </authorList>
    </citation>
    <scope>NUCLEOTIDE SEQUENCE [LARGE SCALE GENOMIC DNA]</scope>
    <source>
        <strain evidence="5">CCUG 36733</strain>
    </source>
</reference>
<name>A0A109W369_ACTRD</name>
<evidence type="ECO:0000259" key="3">
    <source>
        <dbReference type="Pfam" id="PF05175"/>
    </source>
</evidence>
<dbReference type="RefSeq" id="WP_067943723.1">
    <property type="nucleotide sequence ID" value="NZ_CP014228.1"/>
</dbReference>
<dbReference type="Pfam" id="PF05175">
    <property type="entry name" value="MTS"/>
    <property type="match status" value="1"/>
</dbReference>
<sequence>MSEHYFTASPATPAEERSHVFEIRGREHRVTTASGVFSADRLDKGTQVLLGHVPEPPESGTLLDLGCGWGPIALALADAAPAATVLATDVNERSLVLAARNAADAGHKTVRAVEAGALLTELRESGQRLDLIWSNPPVRVGKEALHRLMLDWLPLLAEDGEAWLVVGKNLGADSLTTWLGTQGYQVERAASSKGFRVLRVTR</sequence>
<dbReference type="Proteomes" id="UP000065220">
    <property type="component" value="Chromosome"/>
</dbReference>
<keyword evidence="5" id="KW-1185">Reference proteome</keyword>
<dbReference type="CDD" id="cd02440">
    <property type="entry name" value="AdoMet_MTases"/>
    <property type="match status" value="1"/>
</dbReference>
<feature type="domain" description="Methyltransferase small" evidence="3">
    <location>
        <begin position="29"/>
        <end position="199"/>
    </location>
</feature>
<dbReference type="OrthoDB" id="9764961at2"/>
<organism evidence="4 5">
    <name type="scientific">Actinomyces radicidentis</name>
    <dbReference type="NCBI Taxonomy" id="111015"/>
    <lineage>
        <taxon>Bacteria</taxon>
        <taxon>Bacillati</taxon>
        <taxon>Actinomycetota</taxon>
        <taxon>Actinomycetes</taxon>
        <taxon>Actinomycetales</taxon>
        <taxon>Actinomycetaceae</taxon>
        <taxon>Actinomyces</taxon>
    </lineage>
</organism>
<dbReference type="PANTHER" id="PTHR47816:SF4">
    <property type="entry name" value="RIBOSOMAL RNA SMALL SUBUNIT METHYLTRANSFERASE C"/>
    <property type="match status" value="1"/>
</dbReference>
<keyword evidence="1" id="KW-0489">Methyltransferase</keyword>
<dbReference type="STRING" id="111015.AXF14_12610"/>
<proteinExistence type="predicted"/>
<evidence type="ECO:0000313" key="4">
    <source>
        <dbReference type="EMBL" id="AMD88263.1"/>
    </source>
</evidence>
<dbReference type="InterPro" id="IPR007848">
    <property type="entry name" value="Small_mtfrase_dom"/>
</dbReference>
<dbReference type="GO" id="GO:0008757">
    <property type="term" value="F:S-adenosylmethionine-dependent methyltransferase activity"/>
    <property type="evidence" value="ECO:0007669"/>
    <property type="project" value="InterPro"/>
</dbReference>
<dbReference type="EMBL" id="CP014228">
    <property type="protein sequence ID" value="AMD88263.1"/>
    <property type="molecule type" value="Genomic_DNA"/>
</dbReference>
<evidence type="ECO:0000256" key="1">
    <source>
        <dbReference type="ARBA" id="ARBA00022603"/>
    </source>
</evidence>
<dbReference type="PANTHER" id="PTHR47816">
    <property type="entry name" value="RIBOSOMAL RNA SMALL SUBUNIT METHYLTRANSFERASE C"/>
    <property type="match status" value="1"/>
</dbReference>
<gene>
    <name evidence="4" type="ORF">AXF14_12610</name>
</gene>
<dbReference type="InterPro" id="IPR046977">
    <property type="entry name" value="RsmC/RlmG"/>
</dbReference>